<comment type="subcellular location">
    <subcellularLocation>
        <location evidence="8">Cytoplasm</location>
    </subcellularLocation>
</comment>
<dbReference type="PANTHER" id="PTHR43311:SF2">
    <property type="entry name" value="GLUTAMATE--TRNA LIGASE, MITOCHONDRIAL-RELATED"/>
    <property type="match status" value="1"/>
</dbReference>
<dbReference type="HOGENOM" id="CLU_015768_6_3_0"/>
<dbReference type="RefSeq" id="WP_014295778.1">
    <property type="nucleotide sequence ID" value="NC_016751.1"/>
</dbReference>
<dbReference type="Gene3D" id="1.10.8.70">
    <property type="entry name" value="Glutamate-tRNA synthetase, class I, anticodon-binding domain 1"/>
    <property type="match status" value="1"/>
</dbReference>
<dbReference type="GO" id="GO:0000049">
    <property type="term" value="F:tRNA binding"/>
    <property type="evidence" value="ECO:0007669"/>
    <property type="project" value="InterPro"/>
</dbReference>
<dbReference type="eggNOG" id="COG0008">
    <property type="taxonomic scope" value="Bacteria"/>
</dbReference>
<evidence type="ECO:0000256" key="7">
    <source>
        <dbReference type="ARBA" id="ARBA00023146"/>
    </source>
</evidence>
<dbReference type="SUPFAM" id="SSF48163">
    <property type="entry name" value="An anticodon-binding domain of class I aminoacyl-tRNA synthetases"/>
    <property type="match status" value="1"/>
</dbReference>
<keyword evidence="6 8" id="KW-0648">Protein biosynthesis</keyword>
<evidence type="ECO:0000256" key="2">
    <source>
        <dbReference type="ARBA" id="ARBA00022490"/>
    </source>
</evidence>
<dbReference type="KEGG" id="mpz:Marpi_0254"/>
<dbReference type="InterPro" id="IPR014729">
    <property type="entry name" value="Rossmann-like_a/b/a_fold"/>
</dbReference>
<name>H2J3X8_MARPK</name>
<dbReference type="GO" id="GO:0005524">
    <property type="term" value="F:ATP binding"/>
    <property type="evidence" value="ECO:0007669"/>
    <property type="project" value="UniProtKB-UniRule"/>
</dbReference>
<dbReference type="InterPro" id="IPR020058">
    <property type="entry name" value="Glu/Gln-tRNA-synth_Ib_cat-dom"/>
</dbReference>
<feature type="short sequence motif" description="'KMSKS' region" evidence="8">
    <location>
        <begin position="229"/>
        <end position="233"/>
    </location>
</feature>
<keyword evidence="2 8" id="KW-0963">Cytoplasm</keyword>
<evidence type="ECO:0000256" key="6">
    <source>
        <dbReference type="ARBA" id="ARBA00022917"/>
    </source>
</evidence>
<keyword evidence="7 8" id="KW-0030">Aminoacyl-tRNA synthetase</keyword>
<dbReference type="NCBIfam" id="TIGR00464">
    <property type="entry name" value="gltX_bact"/>
    <property type="match status" value="1"/>
</dbReference>
<dbReference type="GO" id="GO:0006424">
    <property type="term" value="P:glutamyl-tRNA aminoacylation"/>
    <property type="evidence" value="ECO:0007669"/>
    <property type="project" value="UniProtKB-UniRule"/>
</dbReference>
<dbReference type="Proteomes" id="UP000007161">
    <property type="component" value="Chromosome"/>
</dbReference>
<sequence length="468" mass="55273">MIRLRFAPSPTGHLHVGGVRTALFNWLYAKKNNGKFILRIEDTDLERSSKEFENEILDSMKWCGLDWDEGPDKGGDFGPYRQSERLEIYKEHINQLLKEEKAYYAVYKGEEVIHKSYEFPEEYNTKDFSIVVKFKINKEGSVRFNDLLKGEIEFKNEYIDDFIILRSNGIPVYNFTVVIDDHYMEITHVIRGEDHISNTQKQILLYQAFNWNIPEFMHIPLILGNDRKPLSKRHGGTTVDFFRKEGYLKSALMNYLALLGWTIEDEIFNFKDKIDNFVPEKISNKGVIFDYEKLEWICGKHLRLLDIEELYSELKEWLGYINDIEFINMLEKDIDFSKEVIKISREKINTLKQLKDFSYNFFNDNYDYDEKYIQKFLKKEWAPELLKTTITKFEELQEYTIESVEKTIREIADLKITSKKNTFQTIRGAVLGKLVTPGLFESIAVLGKEKTISRLKKTEVFLNEQIQG</sequence>
<dbReference type="EMBL" id="CP003257">
    <property type="protein sequence ID" value="AEX84706.1"/>
    <property type="molecule type" value="Genomic_DNA"/>
</dbReference>
<dbReference type="InterPro" id="IPR049940">
    <property type="entry name" value="GluQ/Sye"/>
</dbReference>
<dbReference type="InterPro" id="IPR001412">
    <property type="entry name" value="aa-tRNA-synth_I_CS"/>
</dbReference>
<organism evidence="11 12">
    <name type="scientific">Marinitoga piezophila (strain DSM 14283 / JCM 11233 / KA3)</name>
    <dbReference type="NCBI Taxonomy" id="443254"/>
    <lineage>
        <taxon>Bacteria</taxon>
        <taxon>Thermotogati</taxon>
        <taxon>Thermotogota</taxon>
        <taxon>Thermotogae</taxon>
        <taxon>Petrotogales</taxon>
        <taxon>Petrotogaceae</taxon>
        <taxon>Marinitoga</taxon>
    </lineage>
</organism>
<feature type="short sequence motif" description="'HIGH' region" evidence="8">
    <location>
        <begin position="8"/>
        <end position="18"/>
    </location>
</feature>
<comment type="function">
    <text evidence="8">Catalyzes the attachment of glutamate to tRNA(Glu) in a two-step reaction: glutamate is first activated by ATP to form Glu-AMP and then transferred to the acceptor end of tRNA(Glu).</text>
</comment>
<keyword evidence="4 8" id="KW-0547">Nucleotide-binding</keyword>
<dbReference type="GO" id="GO:0004818">
    <property type="term" value="F:glutamate-tRNA ligase activity"/>
    <property type="evidence" value="ECO:0007669"/>
    <property type="project" value="UniProtKB-UniRule"/>
</dbReference>
<dbReference type="EC" id="6.1.1.17" evidence="8"/>
<evidence type="ECO:0000313" key="11">
    <source>
        <dbReference type="EMBL" id="AEX84706.1"/>
    </source>
</evidence>
<dbReference type="PANTHER" id="PTHR43311">
    <property type="entry name" value="GLUTAMATE--TRNA LIGASE"/>
    <property type="match status" value="1"/>
</dbReference>
<comment type="subunit">
    <text evidence="8">Monomer.</text>
</comment>
<keyword evidence="5 8" id="KW-0067">ATP-binding</keyword>
<dbReference type="Pfam" id="PF19269">
    <property type="entry name" value="Anticodon_2"/>
    <property type="match status" value="1"/>
</dbReference>
<evidence type="ECO:0000256" key="3">
    <source>
        <dbReference type="ARBA" id="ARBA00022598"/>
    </source>
</evidence>
<gene>
    <name evidence="8" type="primary">gltX</name>
    <name evidence="11" type="ordered locus">Marpi_0254</name>
</gene>
<feature type="domain" description="Glutamyl/glutaminyl-tRNA synthetase class Ib catalytic" evidence="9">
    <location>
        <begin position="2"/>
        <end position="112"/>
    </location>
</feature>
<keyword evidence="12" id="KW-1185">Reference proteome</keyword>
<keyword evidence="3 8" id="KW-0436">Ligase</keyword>
<dbReference type="AlphaFoldDB" id="H2J3X8"/>
<proteinExistence type="inferred from homology"/>
<dbReference type="HAMAP" id="MF_00022">
    <property type="entry name" value="Glu_tRNA_synth_type1"/>
    <property type="match status" value="1"/>
</dbReference>
<dbReference type="OrthoDB" id="9807503at2"/>
<dbReference type="InterPro" id="IPR020061">
    <property type="entry name" value="Glu_tRNA_lig_a-bdl"/>
</dbReference>
<reference evidence="12" key="2">
    <citation type="submission" date="2012-01" db="EMBL/GenBank/DDBJ databases">
        <title>Complete sequence of chromosome of Marinitoga piezophila KA3.</title>
        <authorList>
            <person name="Lucas S."/>
            <person name="Han J."/>
            <person name="Lapidus A."/>
            <person name="Cheng J.-F."/>
            <person name="Goodwin L."/>
            <person name="Pitluck S."/>
            <person name="Peters L."/>
            <person name="Mikhailova N."/>
            <person name="Teshima H."/>
            <person name="Detter J.C."/>
            <person name="Han C."/>
            <person name="Tapia R."/>
            <person name="Land M."/>
            <person name="Hauser L."/>
            <person name="Kyrpides N."/>
            <person name="Ivanova N."/>
            <person name="Pagani I."/>
            <person name="Jebbar M."/>
            <person name="Vannier P."/>
            <person name="Oger P."/>
            <person name="Cario A."/>
            <person name="Bartlett D."/>
            <person name="Noll K.M."/>
            <person name="Woyke T."/>
        </authorList>
    </citation>
    <scope>NUCLEOTIDE SEQUENCE [LARGE SCALE GENOMIC DNA]</scope>
    <source>
        <strain evidence="12">DSM 14283 / JCM 11233 / KA3</strain>
    </source>
</reference>
<comment type="caution">
    <text evidence="8">Lacks conserved residue(s) required for the propagation of feature annotation.</text>
</comment>
<dbReference type="InterPro" id="IPR004527">
    <property type="entry name" value="Glu-tRNA-ligase_bac/mito"/>
</dbReference>
<evidence type="ECO:0000256" key="4">
    <source>
        <dbReference type="ARBA" id="ARBA00022741"/>
    </source>
</evidence>
<dbReference type="Gene3D" id="3.40.50.620">
    <property type="entry name" value="HUPs"/>
    <property type="match status" value="1"/>
</dbReference>
<feature type="binding site" evidence="8">
    <location>
        <position position="232"/>
    </location>
    <ligand>
        <name>ATP</name>
        <dbReference type="ChEBI" id="CHEBI:30616"/>
    </ligand>
</feature>
<dbReference type="InterPro" id="IPR008925">
    <property type="entry name" value="aa_tRNA-synth_I_cd-bd_sf"/>
</dbReference>
<evidence type="ECO:0000256" key="5">
    <source>
        <dbReference type="ARBA" id="ARBA00022840"/>
    </source>
</evidence>
<dbReference type="InterPro" id="IPR020752">
    <property type="entry name" value="Glu-tRNA-synth_I_codon-bd_sub1"/>
</dbReference>
<dbReference type="PRINTS" id="PR00987">
    <property type="entry name" value="TRNASYNTHGLU"/>
</dbReference>
<dbReference type="InterPro" id="IPR020751">
    <property type="entry name" value="aa-tRNA-synth_I_codon-bd_sub2"/>
</dbReference>
<reference evidence="11 12" key="1">
    <citation type="journal article" date="2012" name="J. Bacteriol.">
        <title>Complete Genome Sequence of the Thermophilic, Piezophilic, Heterotrophic Bacterium Marinitoga piezophila KA3.</title>
        <authorList>
            <person name="Lucas S."/>
            <person name="Han J."/>
            <person name="Lapidus A."/>
            <person name="Cheng J.F."/>
            <person name="Goodwin L.A."/>
            <person name="Pitluck S."/>
            <person name="Peters L."/>
            <person name="Mikhailova N."/>
            <person name="Teshima H."/>
            <person name="Detter J.C."/>
            <person name="Han C."/>
            <person name="Tapia R."/>
            <person name="Land M."/>
            <person name="Hauser L."/>
            <person name="Kyrpides N.C."/>
            <person name="Ivanova N."/>
            <person name="Pagani I."/>
            <person name="Vannier P."/>
            <person name="Oger P."/>
            <person name="Bartlett D.H."/>
            <person name="Noll K.M."/>
            <person name="Woyke T."/>
            <person name="Jebbar M."/>
        </authorList>
    </citation>
    <scope>NUCLEOTIDE SEQUENCE [LARGE SCALE GENOMIC DNA]</scope>
    <source>
        <strain evidence="12">DSM 14283 / JCM 11233 / KA3</strain>
    </source>
</reference>
<evidence type="ECO:0000259" key="10">
    <source>
        <dbReference type="Pfam" id="PF19269"/>
    </source>
</evidence>
<dbReference type="SUPFAM" id="SSF52374">
    <property type="entry name" value="Nucleotidylyl transferase"/>
    <property type="match status" value="1"/>
</dbReference>
<feature type="domain" description="Glutamyl/glutaminyl-tRNA synthetase class Ib catalytic" evidence="9">
    <location>
        <begin position="120"/>
        <end position="296"/>
    </location>
</feature>
<dbReference type="Gene3D" id="1.10.1160.10">
    <property type="entry name" value="Glutamyl-trna Synthetase, Domain 2"/>
    <property type="match status" value="1"/>
</dbReference>
<dbReference type="InterPro" id="IPR033910">
    <property type="entry name" value="GluRS_core"/>
</dbReference>
<feature type="domain" description="Aminoacyl-tRNA synthetase class I anticodon-binding" evidence="10">
    <location>
        <begin position="310"/>
        <end position="457"/>
    </location>
</feature>
<evidence type="ECO:0000256" key="1">
    <source>
        <dbReference type="ARBA" id="ARBA00007894"/>
    </source>
</evidence>
<dbReference type="Pfam" id="PF00749">
    <property type="entry name" value="tRNA-synt_1c"/>
    <property type="match status" value="2"/>
</dbReference>
<dbReference type="InterPro" id="IPR000924">
    <property type="entry name" value="Glu/Gln-tRNA-synth"/>
</dbReference>
<protein>
    <recommendedName>
        <fullName evidence="8">Glutamate--tRNA ligase</fullName>
        <ecNumber evidence="8">6.1.1.17</ecNumber>
    </recommendedName>
    <alternativeName>
        <fullName evidence="8">Glutamyl-tRNA synthetase</fullName>
        <shortName evidence="8">GluRS</shortName>
    </alternativeName>
</protein>
<dbReference type="CDD" id="cd00808">
    <property type="entry name" value="GluRS_core"/>
    <property type="match status" value="1"/>
</dbReference>
<dbReference type="Gene3D" id="1.10.10.350">
    <property type="match status" value="1"/>
</dbReference>
<dbReference type="PROSITE" id="PS00178">
    <property type="entry name" value="AA_TRNA_LIGASE_I"/>
    <property type="match status" value="1"/>
</dbReference>
<dbReference type="STRING" id="443254.Marpi_0254"/>
<comment type="catalytic activity">
    <reaction evidence="8">
        <text>tRNA(Glu) + L-glutamate + ATP = L-glutamyl-tRNA(Glu) + AMP + diphosphate</text>
        <dbReference type="Rhea" id="RHEA:23540"/>
        <dbReference type="Rhea" id="RHEA-COMP:9663"/>
        <dbReference type="Rhea" id="RHEA-COMP:9680"/>
        <dbReference type="ChEBI" id="CHEBI:29985"/>
        <dbReference type="ChEBI" id="CHEBI:30616"/>
        <dbReference type="ChEBI" id="CHEBI:33019"/>
        <dbReference type="ChEBI" id="CHEBI:78442"/>
        <dbReference type="ChEBI" id="CHEBI:78520"/>
        <dbReference type="ChEBI" id="CHEBI:456215"/>
        <dbReference type="EC" id="6.1.1.17"/>
    </reaction>
</comment>
<dbReference type="InterPro" id="IPR045462">
    <property type="entry name" value="aa-tRNA-synth_I_cd-bd"/>
</dbReference>
<accession>H2J3X8</accession>
<evidence type="ECO:0000313" key="12">
    <source>
        <dbReference type="Proteomes" id="UP000007161"/>
    </source>
</evidence>
<evidence type="ECO:0000259" key="9">
    <source>
        <dbReference type="Pfam" id="PF00749"/>
    </source>
</evidence>
<comment type="similarity">
    <text evidence="1 8">Belongs to the class-I aminoacyl-tRNA synthetase family. Glutamate--tRNA ligase type 1 subfamily.</text>
</comment>
<evidence type="ECO:0000256" key="8">
    <source>
        <dbReference type="HAMAP-Rule" id="MF_00022"/>
    </source>
</evidence>
<dbReference type="GO" id="GO:0008270">
    <property type="term" value="F:zinc ion binding"/>
    <property type="evidence" value="ECO:0007669"/>
    <property type="project" value="InterPro"/>
</dbReference>
<dbReference type="Gene3D" id="3.90.800.10">
    <property type="entry name" value="Glutamyl-tRNA Synthetase, Domain 3"/>
    <property type="match status" value="1"/>
</dbReference>
<dbReference type="GO" id="GO:0005829">
    <property type="term" value="C:cytosol"/>
    <property type="evidence" value="ECO:0007669"/>
    <property type="project" value="TreeGrafter"/>
</dbReference>